<dbReference type="SUPFAM" id="SSF52980">
    <property type="entry name" value="Restriction endonuclease-like"/>
    <property type="match status" value="1"/>
</dbReference>
<dbReference type="InterPro" id="IPR007560">
    <property type="entry name" value="Restrct_endonuc_IV_Mrr"/>
</dbReference>
<dbReference type="PANTHER" id="PTHR30015:SF6">
    <property type="entry name" value="SLL1429 PROTEIN"/>
    <property type="match status" value="1"/>
</dbReference>
<accession>A0A0M0KNE4</accession>
<reference evidence="4" key="1">
    <citation type="submission" date="2015-08" db="EMBL/GenBank/DDBJ databases">
        <title>Fjat-14210 dsm16467.</title>
        <authorList>
            <person name="Liu B."/>
            <person name="Wang J."/>
            <person name="Zhu Y."/>
            <person name="Liu G."/>
            <person name="Chen Q."/>
            <person name="Chen Z."/>
            <person name="Lan J."/>
            <person name="Che J."/>
            <person name="Ge C."/>
            <person name="Shi H."/>
            <person name="Pan Z."/>
            <person name="Liu X."/>
        </authorList>
    </citation>
    <scope>NUCLEOTIDE SEQUENCE [LARGE SCALE GENOMIC DNA]</scope>
    <source>
        <strain evidence="4">DSM 16467</strain>
    </source>
</reference>
<dbReference type="GO" id="GO:0003677">
    <property type="term" value="F:DNA binding"/>
    <property type="evidence" value="ECO:0007669"/>
    <property type="project" value="InterPro"/>
</dbReference>
<proteinExistence type="predicted"/>
<dbReference type="PATRIC" id="fig|284581.3.peg.1827"/>
<dbReference type="InterPro" id="IPR052906">
    <property type="entry name" value="Type_IV_Methyl-Rstrct_Enzyme"/>
</dbReference>
<evidence type="ECO:0000313" key="4">
    <source>
        <dbReference type="Proteomes" id="UP000037558"/>
    </source>
</evidence>
<comment type="caution">
    <text evidence="3">The sequence shown here is derived from an EMBL/GenBank/DDBJ whole genome shotgun (WGS) entry which is preliminary data.</text>
</comment>
<evidence type="ECO:0000256" key="1">
    <source>
        <dbReference type="SAM" id="Phobius"/>
    </source>
</evidence>
<keyword evidence="1" id="KW-0812">Transmembrane</keyword>
<evidence type="ECO:0000259" key="2">
    <source>
        <dbReference type="Pfam" id="PF04471"/>
    </source>
</evidence>
<dbReference type="GO" id="GO:0015666">
    <property type="term" value="F:restriction endodeoxyribonuclease activity"/>
    <property type="evidence" value="ECO:0007669"/>
    <property type="project" value="TreeGrafter"/>
</dbReference>
<dbReference type="Gene3D" id="3.40.1350.10">
    <property type="match status" value="1"/>
</dbReference>
<name>A0A0M0KNE4_9BACI</name>
<evidence type="ECO:0000313" key="3">
    <source>
        <dbReference type="EMBL" id="KOO40325.1"/>
    </source>
</evidence>
<dbReference type="InterPro" id="IPR011856">
    <property type="entry name" value="tRNA_endonuc-like_dom_sf"/>
</dbReference>
<dbReference type="RefSeq" id="WP_083446661.1">
    <property type="nucleotide sequence ID" value="NZ_LILC01000036.1"/>
</dbReference>
<sequence length="189" mass="21865">MAKRRRKKEDPIAQLFIGLSFFIFFLMYVWTDSIFLSISTIFLLIALFVFTGIYRAAKQRQRLRRSGINEIDQMKGHRFEHYLKELFDGQGYKSEVTKASGDFGADLVLVKDGQKIIVQAKRYSKKVGVKAIQEIKTAQSYYKADFVWVVTNNYFTNPAIELARANDVKLINRDLLIDYILSLKESAAK</sequence>
<gene>
    <name evidence="3" type="ORF">AMD01_21485</name>
</gene>
<protein>
    <recommendedName>
        <fullName evidence="2">Restriction endonuclease type IV Mrr domain-containing protein</fullName>
    </recommendedName>
</protein>
<dbReference type="Proteomes" id="UP000037558">
    <property type="component" value="Unassembled WGS sequence"/>
</dbReference>
<dbReference type="EMBL" id="LILC01000036">
    <property type="protein sequence ID" value="KOO40325.1"/>
    <property type="molecule type" value="Genomic_DNA"/>
</dbReference>
<dbReference type="Pfam" id="PF04471">
    <property type="entry name" value="Mrr_cat"/>
    <property type="match status" value="1"/>
</dbReference>
<feature type="domain" description="Restriction endonuclease type IV Mrr" evidence="2">
    <location>
        <begin position="71"/>
        <end position="179"/>
    </location>
</feature>
<dbReference type="GO" id="GO:0009307">
    <property type="term" value="P:DNA restriction-modification system"/>
    <property type="evidence" value="ECO:0007669"/>
    <property type="project" value="InterPro"/>
</dbReference>
<dbReference type="InterPro" id="IPR011335">
    <property type="entry name" value="Restrct_endonuc-II-like"/>
</dbReference>
<feature type="transmembrane region" description="Helical" evidence="1">
    <location>
        <begin position="36"/>
        <end position="57"/>
    </location>
</feature>
<keyword evidence="4" id="KW-1185">Reference proteome</keyword>
<dbReference type="PANTHER" id="PTHR30015">
    <property type="entry name" value="MRR RESTRICTION SYSTEM PROTEIN"/>
    <property type="match status" value="1"/>
</dbReference>
<dbReference type="AlphaFoldDB" id="A0A0M0KNE4"/>
<feature type="transmembrane region" description="Helical" evidence="1">
    <location>
        <begin position="12"/>
        <end position="30"/>
    </location>
</feature>
<organism evidence="3 4">
    <name type="scientific">Priestia koreensis</name>
    <dbReference type="NCBI Taxonomy" id="284581"/>
    <lineage>
        <taxon>Bacteria</taxon>
        <taxon>Bacillati</taxon>
        <taxon>Bacillota</taxon>
        <taxon>Bacilli</taxon>
        <taxon>Bacillales</taxon>
        <taxon>Bacillaceae</taxon>
        <taxon>Priestia</taxon>
    </lineage>
</organism>
<keyword evidence="1" id="KW-1133">Transmembrane helix</keyword>
<keyword evidence="1" id="KW-0472">Membrane</keyword>